<dbReference type="GO" id="GO:0016020">
    <property type="term" value="C:membrane"/>
    <property type="evidence" value="ECO:0007669"/>
    <property type="project" value="InterPro"/>
</dbReference>
<dbReference type="EMBL" id="BARU01026575">
    <property type="protein sequence ID" value="GAH64358.1"/>
    <property type="molecule type" value="Genomic_DNA"/>
</dbReference>
<evidence type="ECO:0000256" key="2">
    <source>
        <dbReference type="SAM" id="Phobius"/>
    </source>
</evidence>
<accession>X1J3J6</accession>
<dbReference type="InterPro" id="IPR036013">
    <property type="entry name" value="Band_7/SPFH_dom_sf"/>
</dbReference>
<dbReference type="PANTHER" id="PTHR23222">
    <property type="entry name" value="PROHIBITIN"/>
    <property type="match status" value="1"/>
</dbReference>
<evidence type="ECO:0000313" key="4">
    <source>
        <dbReference type="EMBL" id="GAH64358.1"/>
    </source>
</evidence>
<dbReference type="CDD" id="cd03401">
    <property type="entry name" value="SPFH_prohibitin"/>
    <property type="match status" value="1"/>
</dbReference>
<evidence type="ECO:0000256" key="1">
    <source>
        <dbReference type="SAM" id="Coils"/>
    </source>
</evidence>
<sequence length="259" mass="28533">MSGKTNSYDDRGFSPRSLSNFLEGRSGLIAAIVIILILGGALYVQGFVKVPAGYRGVLMTWGKPEDKILGEGLNFIIPFMQSVELMNVQVQKAESTEEAATKDLQQVSTTAAVNYRLDPNNVNQIYTDLRQDYVSRVIKPNIEESLKAATALFTAEELVSKRLEMKLMFDDILDDRLEVFNIEIISVSLTDFQFSPSFKAAIEAKVTAEQQALEAKNKLEQVRHEAQQQIIQAEALKNATIAIAEGDAQAAIIEADATA</sequence>
<evidence type="ECO:0000259" key="3">
    <source>
        <dbReference type="SMART" id="SM00244"/>
    </source>
</evidence>
<dbReference type="SUPFAM" id="SSF117892">
    <property type="entry name" value="Band 7/SPFH domain"/>
    <property type="match status" value="1"/>
</dbReference>
<keyword evidence="1" id="KW-0175">Coiled coil</keyword>
<keyword evidence="2" id="KW-0812">Transmembrane</keyword>
<feature type="non-terminal residue" evidence="4">
    <location>
        <position position="259"/>
    </location>
</feature>
<feature type="coiled-coil region" evidence="1">
    <location>
        <begin position="205"/>
        <end position="239"/>
    </location>
</feature>
<protein>
    <recommendedName>
        <fullName evidence="3">Band 7 domain-containing protein</fullName>
    </recommendedName>
</protein>
<name>X1J3J6_9ZZZZ</name>
<gene>
    <name evidence="4" type="ORF">S03H2_42672</name>
</gene>
<dbReference type="PRINTS" id="PR00679">
    <property type="entry name" value="PROHIBITIN"/>
</dbReference>
<organism evidence="4">
    <name type="scientific">marine sediment metagenome</name>
    <dbReference type="NCBI Taxonomy" id="412755"/>
    <lineage>
        <taxon>unclassified sequences</taxon>
        <taxon>metagenomes</taxon>
        <taxon>ecological metagenomes</taxon>
    </lineage>
</organism>
<dbReference type="PANTHER" id="PTHR23222:SF0">
    <property type="entry name" value="PROHIBITIN 1"/>
    <property type="match status" value="1"/>
</dbReference>
<dbReference type="Pfam" id="PF01145">
    <property type="entry name" value="Band_7"/>
    <property type="match status" value="1"/>
</dbReference>
<comment type="caution">
    <text evidence="4">The sequence shown here is derived from an EMBL/GenBank/DDBJ whole genome shotgun (WGS) entry which is preliminary data.</text>
</comment>
<dbReference type="AlphaFoldDB" id="X1J3J6"/>
<proteinExistence type="predicted"/>
<feature type="transmembrane region" description="Helical" evidence="2">
    <location>
        <begin position="28"/>
        <end position="48"/>
    </location>
</feature>
<dbReference type="InterPro" id="IPR000163">
    <property type="entry name" value="Prohibitin"/>
</dbReference>
<reference evidence="4" key="1">
    <citation type="journal article" date="2014" name="Front. Microbiol.">
        <title>High frequency of phylogenetically diverse reductive dehalogenase-homologous genes in deep subseafloor sedimentary metagenomes.</title>
        <authorList>
            <person name="Kawai M."/>
            <person name="Futagami T."/>
            <person name="Toyoda A."/>
            <person name="Takaki Y."/>
            <person name="Nishi S."/>
            <person name="Hori S."/>
            <person name="Arai W."/>
            <person name="Tsubouchi T."/>
            <person name="Morono Y."/>
            <person name="Uchiyama I."/>
            <person name="Ito T."/>
            <person name="Fujiyama A."/>
            <person name="Inagaki F."/>
            <person name="Takami H."/>
        </authorList>
    </citation>
    <scope>NUCLEOTIDE SEQUENCE</scope>
    <source>
        <strain evidence="4">Expedition CK06-06</strain>
    </source>
</reference>
<dbReference type="InterPro" id="IPR001107">
    <property type="entry name" value="Band_7"/>
</dbReference>
<keyword evidence="2" id="KW-1133">Transmembrane helix</keyword>
<dbReference type="SMART" id="SM00244">
    <property type="entry name" value="PHB"/>
    <property type="match status" value="1"/>
</dbReference>
<keyword evidence="2" id="KW-0472">Membrane</keyword>
<feature type="domain" description="Band 7" evidence="3">
    <location>
        <begin position="45"/>
        <end position="206"/>
    </location>
</feature>
<dbReference type="Gene3D" id="3.30.479.30">
    <property type="entry name" value="Band 7 domain"/>
    <property type="match status" value="1"/>
</dbReference>